<dbReference type="GO" id="GO:0003677">
    <property type="term" value="F:DNA binding"/>
    <property type="evidence" value="ECO:0007669"/>
    <property type="project" value="UniProtKB-KW"/>
</dbReference>
<evidence type="ECO:0000313" key="5">
    <source>
        <dbReference type="Proteomes" id="UP000001420"/>
    </source>
</evidence>
<feature type="modified residue" description="4-aspartylphosphate" evidence="1">
    <location>
        <position position="57"/>
    </location>
</feature>
<evidence type="ECO:0000256" key="1">
    <source>
        <dbReference type="PROSITE-ProRule" id="PRU00169"/>
    </source>
</evidence>
<dbReference type="Gene3D" id="3.40.50.2300">
    <property type="match status" value="1"/>
</dbReference>
<keyword evidence="4" id="KW-0238">DNA-binding</keyword>
<protein>
    <submittedName>
        <fullName evidence="4">Two-component response regulator, CheY-like receiver and wHTH DNA-binding domains</fullName>
    </submittedName>
</protein>
<dbReference type="Gene3D" id="1.10.10.10">
    <property type="entry name" value="Winged helix-like DNA-binding domain superfamily/Winged helix DNA-binding domain"/>
    <property type="match status" value="1"/>
</dbReference>
<dbReference type="PANTHER" id="PTHR45566:SF1">
    <property type="entry name" value="HTH-TYPE TRANSCRIPTIONAL REGULATOR YHJB-RELATED"/>
    <property type="match status" value="1"/>
</dbReference>
<dbReference type="InterPro" id="IPR011006">
    <property type="entry name" value="CheY-like_superfamily"/>
</dbReference>
<dbReference type="HOGENOM" id="CLU_000445_90_1_3"/>
<dbReference type="PANTHER" id="PTHR45566">
    <property type="entry name" value="HTH-TYPE TRANSCRIPTIONAL REGULATOR YHJB-RELATED"/>
    <property type="match status" value="1"/>
</dbReference>
<feature type="domain" description="Response regulatory" evidence="3">
    <location>
        <begin position="4"/>
        <end position="122"/>
    </location>
</feature>
<dbReference type="Pfam" id="PF00072">
    <property type="entry name" value="Response_reg"/>
    <property type="match status" value="1"/>
</dbReference>
<dbReference type="CDD" id="cd06170">
    <property type="entry name" value="LuxR_C_like"/>
    <property type="match status" value="1"/>
</dbReference>
<reference evidence="4 5" key="1">
    <citation type="journal article" date="2003" name="Proc. Natl. Acad. Sci. U.S.A.">
        <title>Genome sequence of the cyanobacterium Prochlorococcus marinus SS120, a nearly minimal oxyphototrophic genome.</title>
        <authorList>
            <person name="Dufresne A."/>
            <person name="Salanoubat M."/>
            <person name="Partensky F."/>
            <person name="Artiguenave F."/>
            <person name="Axmann I.M."/>
            <person name="Barbe V."/>
            <person name="Duprat S."/>
            <person name="Galperin M.Y."/>
            <person name="Koonin E.V."/>
            <person name="Le Gall F."/>
            <person name="Makarova K.S."/>
            <person name="Ostrowski M."/>
            <person name="Oztas S."/>
            <person name="Robert C."/>
            <person name="Rogozin I.B."/>
            <person name="Scanlan D.J."/>
            <person name="Tandeau de Marsac N."/>
            <person name="Weissenbach J."/>
            <person name="Wincker P."/>
            <person name="Wolf Y.I."/>
            <person name="Hess W.R."/>
        </authorList>
    </citation>
    <scope>NUCLEOTIDE SEQUENCE [LARGE SCALE GENOMIC DNA]</scope>
    <source>
        <strain evidence="5">SARG / CCMP1375 / SS120</strain>
    </source>
</reference>
<organism evidence="4 5">
    <name type="scientific">Prochlorococcus marinus (strain SARG / CCMP1375 / SS120)</name>
    <dbReference type="NCBI Taxonomy" id="167539"/>
    <lineage>
        <taxon>Bacteria</taxon>
        <taxon>Bacillati</taxon>
        <taxon>Cyanobacteriota</taxon>
        <taxon>Cyanophyceae</taxon>
        <taxon>Synechococcales</taxon>
        <taxon>Prochlorococcaceae</taxon>
        <taxon>Prochlorococcus</taxon>
    </lineage>
</organism>
<dbReference type="OrthoDB" id="540186at2"/>
<dbReference type="CDD" id="cd00156">
    <property type="entry name" value="REC"/>
    <property type="match status" value="1"/>
</dbReference>
<dbReference type="SUPFAM" id="SSF52172">
    <property type="entry name" value="CheY-like"/>
    <property type="match status" value="1"/>
</dbReference>
<sequence length="195" mass="21683">MLLDVLVVEDDFILLDFLYQELSNQINSLGGIVRKASSLDDARKLISQKSPDWILVDLLLPDGSGIELAEEFILNKPNSKVLILTAQADQYVLPATLLKNVHALINKADGLAPLREAVWEILKEVDSTFPELNSLTPRQMEFLHLIGKGLDTAQIAKKLDVSFSTAQTHRRQITRKLKIKGSALVTFAKTLPKSL</sequence>
<dbReference type="InterPro" id="IPR000792">
    <property type="entry name" value="Tscrpt_reg_LuxR_C"/>
</dbReference>
<dbReference type="SMART" id="SM00448">
    <property type="entry name" value="REC"/>
    <property type="match status" value="1"/>
</dbReference>
<dbReference type="PATRIC" id="fig|167539.5.peg.1623"/>
<dbReference type="RefSeq" id="WP_011125692.1">
    <property type="nucleotide sequence ID" value="NC_005042.1"/>
</dbReference>
<accession>Q7VAC2</accession>
<dbReference type="GO" id="GO:0000160">
    <property type="term" value="P:phosphorelay signal transduction system"/>
    <property type="evidence" value="ECO:0007669"/>
    <property type="project" value="InterPro"/>
</dbReference>
<dbReference type="PROSITE" id="PS50110">
    <property type="entry name" value="RESPONSE_REGULATORY"/>
    <property type="match status" value="1"/>
</dbReference>
<dbReference type="InterPro" id="IPR051015">
    <property type="entry name" value="EvgA-like"/>
</dbReference>
<keyword evidence="5" id="KW-1185">Reference proteome</keyword>
<dbReference type="PRINTS" id="PR00038">
    <property type="entry name" value="HTHLUXR"/>
</dbReference>
<dbReference type="InterPro" id="IPR036388">
    <property type="entry name" value="WH-like_DNA-bd_sf"/>
</dbReference>
<dbReference type="Pfam" id="PF00196">
    <property type="entry name" value="GerE"/>
    <property type="match status" value="1"/>
</dbReference>
<dbReference type="STRING" id="167539.Pro_1542"/>
<evidence type="ECO:0000259" key="2">
    <source>
        <dbReference type="PROSITE" id="PS50043"/>
    </source>
</evidence>
<evidence type="ECO:0000259" key="3">
    <source>
        <dbReference type="PROSITE" id="PS50110"/>
    </source>
</evidence>
<dbReference type="EnsemblBacteria" id="AAQ00586">
    <property type="protein sequence ID" value="AAQ00586"/>
    <property type="gene ID" value="Pro_1542"/>
</dbReference>
<dbReference type="Proteomes" id="UP000001420">
    <property type="component" value="Chromosome"/>
</dbReference>
<proteinExistence type="predicted"/>
<dbReference type="GO" id="GO:0006355">
    <property type="term" value="P:regulation of DNA-templated transcription"/>
    <property type="evidence" value="ECO:0007669"/>
    <property type="project" value="InterPro"/>
</dbReference>
<dbReference type="PROSITE" id="PS50043">
    <property type="entry name" value="HTH_LUXR_2"/>
    <property type="match status" value="1"/>
</dbReference>
<dbReference type="EMBL" id="AE017126">
    <property type="protein sequence ID" value="AAQ00586.1"/>
    <property type="molecule type" value="Genomic_DNA"/>
</dbReference>
<keyword evidence="1" id="KW-0597">Phosphoprotein</keyword>
<dbReference type="eggNOG" id="COG2197">
    <property type="taxonomic scope" value="Bacteria"/>
</dbReference>
<dbReference type="SMART" id="SM00421">
    <property type="entry name" value="HTH_LUXR"/>
    <property type="match status" value="1"/>
</dbReference>
<dbReference type="AlphaFoldDB" id="Q7VAC2"/>
<name>Q7VAC2_PROMA</name>
<gene>
    <name evidence="4" type="ordered locus">Pro_1542</name>
</gene>
<feature type="domain" description="HTH luxR-type" evidence="2">
    <location>
        <begin position="128"/>
        <end position="192"/>
    </location>
</feature>
<dbReference type="InterPro" id="IPR001789">
    <property type="entry name" value="Sig_transdc_resp-reg_receiver"/>
</dbReference>
<dbReference type="KEGG" id="pma:Pro_1542"/>
<evidence type="ECO:0000313" key="4">
    <source>
        <dbReference type="EMBL" id="AAQ00586.1"/>
    </source>
</evidence>